<accession>A0AAU9G6A3</accession>
<gene>
    <name evidence="1" type="ORF">DMAD_02704</name>
</gene>
<keyword evidence="2" id="KW-1185">Reference proteome</keyword>
<dbReference type="AlphaFoldDB" id="A0AAU9G6A3"/>
<sequence>MKIPFLLLAFSMSYKHTNALEFHLGLLRPYGEIPFKACLIDGGMRSGYCIDLSLKEVFVPDTNETITNIQCRVFSRYRSCTPPAKCCTDGWDYTYVVKTDNK</sequence>
<dbReference type="Proteomes" id="UP001500889">
    <property type="component" value="Chromosome E"/>
</dbReference>
<evidence type="ECO:0000313" key="2">
    <source>
        <dbReference type="Proteomes" id="UP001500889"/>
    </source>
</evidence>
<protein>
    <submittedName>
        <fullName evidence="1">Uncharacterized protein</fullName>
    </submittedName>
</protein>
<reference evidence="1 2" key="1">
    <citation type="submission" date="2024-02" db="EMBL/GenBank/DDBJ databases">
        <title>A chromosome-level genome assembly of Drosophila madeirensis, a fruit fly species endemic to Madeira island.</title>
        <authorList>
            <person name="Tomihara K."/>
            <person name="Llopart A."/>
            <person name="Yamamoto D."/>
        </authorList>
    </citation>
    <scope>NUCLEOTIDE SEQUENCE [LARGE SCALE GENOMIC DNA]</scope>
    <source>
        <strain evidence="1 2">RF1</strain>
    </source>
</reference>
<organism evidence="1 2">
    <name type="scientific">Drosophila madeirensis</name>
    <name type="common">Fruit fly</name>
    <dbReference type="NCBI Taxonomy" id="30013"/>
    <lineage>
        <taxon>Eukaryota</taxon>
        <taxon>Metazoa</taxon>
        <taxon>Ecdysozoa</taxon>
        <taxon>Arthropoda</taxon>
        <taxon>Hexapoda</taxon>
        <taxon>Insecta</taxon>
        <taxon>Pterygota</taxon>
        <taxon>Neoptera</taxon>
        <taxon>Endopterygota</taxon>
        <taxon>Diptera</taxon>
        <taxon>Brachycera</taxon>
        <taxon>Muscomorpha</taxon>
        <taxon>Ephydroidea</taxon>
        <taxon>Drosophilidae</taxon>
        <taxon>Drosophila</taxon>
        <taxon>Sophophora</taxon>
    </lineage>
</organism>
<dbReference type="EMBL" id="AP029267">
    <property type="protein sequence ID" value="BFG03450.1"/>
    <property type="molecule type" value="Genomic_DNA"/>
</dbReference>
<proteinExistence type="predicted"/>
<evidence type="ECO:0000313" key="1">
    <source>
        <dbReference type="EMBL" id="BFG03450.1"/>
    </source>
</evidence>
<name>A0AAU9G6A3_DROMD</name>